<protein>
    <submittedName>
        <fullName evidence="2">(apollo) hypothetical protein</fullName>
    </submittedName>
</protein>
<organism evidence="2 3">
    <name type="scientific">Parnassius apollo</name>
    <name type="common">Apollo butterfly</name>
    <name type="synonym">Papilio apollo</name>
    <dbReference type="NCBI Taxonomy" id="110799"/>
    <lineage>
        <taxon>Eukaryota</taxon>
        <taxon>Metazoa</taxon>
        <taxon>Ecdysozoa</taxon>
        <taxon>Arthropoda</taxon>
        <taxon>Hexapoda</taxon>
        <taxon>Insecta</taxon>
        <taxon>Pterygota</taxon>
        <taxon>Neoptera</taxon>
        <taxon>Endopterygota</taxon>
        <taxon>Lepidoptera</taxon>
        <taxon>Glossata</taxon>
        <taxon>Ditrysia</taxon>
        <taxon>Papilionoidea</taxon>
        <taxon>Papilionidae</taxon>
        <taxon>Parnassiinae</taxon>
        <taxon>Parnassini</taxon>
        <taxon>Parnassius</taxon>
        <taxon>Parnassius</taxon>
    </lineage>
</organism>
<dbReference type="EMBL" id="CAJQZP010000212">
    <property type="protein sequence ID" value="CAG4947377.1"/>
    <property type="molecule type" value="Genomic_DNA"/>
</dbReference>
<dbReference type="Proteomes" id="UP000691718">
    <property type="component" value="Unassembled WGS sequence"/>
</dbReference>
<sequence>MIMNQSDHSRAAVPSRRSAAAHRSLNGQVRKQGPTGDKVNKCAPPSHIINKLPVILLSGEQLPKCLGCAHV</sequence>
<dbReference type="AlphaFoldDB" id="A0A8S3WA75"/>
<evidence type="ECO:0000313" key="3">
    <source>
        <dbReference type="Proteomes" id="UP000691718"/>
    </source>
</evidence>
<reference evidence="2" key="1">
    <citation type="submission" date="2021-04" db="EMBL/GenBank/DDBJ databases">
        <authorList>
            <person name="Tunstrom K."/>
        </authorList>
    </citation>
    <scope>NUCLEOTIDE SEQUENCE</scope>
</reference>
<gene>
    <name evidence="2" type="ORF">PAPOLLO_LOCUS3596</name>
</gene>
<feature type="compositionally biased region" description="Low complexity" evidence="1">
    <location>
        <begin position="11"/>
        <end position="24"/>
    </location>
</feature>
<accession>A0A8S3WA75</accession>
<name>A0A8S3WA75_PARAO</name>
<feature type="region of interest" description="Disordered" evidence="1">
    <location>
        <begin position="1"/>
        <end position="42"/>
    </location>
</feature>
<keyword evidence="3" id="KW-1185">Reference proteome</keyword>
<evidence type="ECO:0000313" key="2">
    <source>
        <dbReference type="EMBL" id="CAG4947377.1"/>
    </source>
</evidence>
<proteinExistence type="predicted"/>
<comment type="caution">
    <text evidence="2">The sequence shown here is derived from an EMBL/GenBank/DDBJ whole genome shotgun (WGS) entry which is preliminary data.</text>
</comment>
<evidence type="ECO:0000256" key="1">
    <source>
        <dbReference type="SAM" id="MobiDB-lite"/>
    </source>
</evidence>